<dbReference type="OrthoDB" id="5396937at2759"/>
<name>A0A1J7J3Q9_9PEZI</name>
<protein>
    <submittedName>
        <fullName evidence="3">F-box domain-containing protein</fullName>
    </submittedName>
</protein>
<dbReference type="STRING" id="1408157.A0A1J7J3Q9"/>
<keyword evidence="4" id="KW-1185">Reference proteome</keyword>
<feature type="domain" description="F-box" evidence="2">
    <location>
        <begin position="125"/>
        <end position="172"/>
    </location>
</feature>
<gene>
    <name evidence="3" type="ORF">CONLIGDRAFT_688661</name>
</gene>
<proteinExistence type="predicted"/>
<dbReference type="AlphaFoldDB" id="A0A1J7J3Q9"/>
<reference evidence="3 4" key="1">
    <citation type="submission" date="2016-10" db="EMBL/GenBank/DDBJ databases">
        <title>Draft genome sequence of Coniochaeta ligniaria NRRL30616, a lignocellulolytic fungus for bioabatement of inhibitors in plant biomass hydrolysates.</title>
        <authorList>
            <consortium name="DOE Joint Genome Institute"/>
            <person name="Jimenez D.J."/>
            <person name="Hector R.E."/>
            <person name="Riley R."/>
            <person name="Sun H."/>
            <person name="Grigoriev I.V."/>
            <person name="Van Elsas J.D."/>
            <person name="Nichols N.N."/>
        </authorList>
    </citation>
    <scope>NUCLEOTIDE SEQUENCE [LARGE SCALE GENOMIC DNA]</scope>
    <source>
        <strain evidence="3 4">NRRL 30616</strain>
    </source>
</reference>
<accession>A0A1J7J3Q9</accession>
<organism evidence="3 4">
    <name type="scientific">Coniochaeta ligniaria NRRL 30616</name>
    <dbReference type="NCBI Taxonomy" id="1408157"/>
    <lineage>
        <taxon>Eukaryota</taxon>
        <taxon>Fungi</taxon>
        <taxon>Dikarya</taxon>
        <taxon>Ascomycota</taxon>
        <taxon>Pezizomycotina</taxon>
        <taxon>Sordariomycetes</taxon>
        <taxon>Sordariomycetidae</taxon>
        <taxon>Coniochaetales</taxon>
        <taxon>Coniochaetaceae</taxon>
        <taxon>Coniochaeta</taxon>
    </lineage>
</organism>
<evidence type="ECO:0000313" key="4">
    <source>
        <dbReference type="Proteomes" id="UP000182658"/>
    </source>
</evidence>
<dbReference type="EMBL" id="KV875093">
    <property type="protein sequence ID" value="OIW34727.1"/>
    <property type="molecule type" value="Genomic_DNA"/>
</dbReference>
<evidence type="ECO:0000313" key="3">
    <source>
        <dbReference type="EMBL" id="OIW34727.1"/>
    </source>
</evidence>
<dbReference type="SUPFAM" id="SSF81383">
    <property type="entry name" value="F-box domain"/>
    <property type="match status" value="1"/>
</dbReference>
<feature type="region of interest" description="Disordered" evidence="1">
    <location>
        <begin position="407"/>
        <end position="429"/>
    </location>
</feature>
<feature type="region of interest" description="Disordered" evidence="1">
    <location>
        <begin position="29"/>
        <end position="54"/>
    </location>
</feature>
<dbReference type="InParanoid" id="A0A1J7J3Q9"/>
<dbReference type="InterPro" id="IPR001810">
    <property type="entry name" value="F-box_dom"/>
</dbReference>
<dbReference type="Pfam" id="PF00646">
    <property type="entry name" value="F-box"/>
    <property type="match status" value="1"/>
</dbReference>
<feature type="compositionally biased region" description="Polar residues" evidence="1">
    <location>
        <begin position="36"/>
        <end position="53"/>
    </location>
</feature>
<evidence type="ECO:0000259" key="2">
    <source>
        <dbReference type="PROSITE" id="PS50181"/>
    </source>
</evidence>
<dbReference type="InterPro" id="IPR036047">
    <property type="entry name" value="F-box-like_dom_sf"/>
</dbReference>
<evidence type="ECO:0000256" key="1">
    <source>
        <dbReference type="SAM" id="MobiDB-lite"/>
    </source>
</evidence>
<sequence length="537" mass="61344">MDPLHITEFASDRYFEKLNQINQTRDIRDAQAAPAGSSTQQQDGNALEGSSPQGPFILPLRGAHALETEVVVLGKPLDQKVKEKSRFLSFRSRILHSKSQTSSGPEQVERRPSLSQLTYDSLPFDQLFLHLPTELQVQILCSLPLSDLLSMRRTTRSLHALIYLNESILVRHHLDNNIPAYAKRLYPLPENAPYTLHYLCGIWHRLHVAAKLSDLMCEWITKDIFLRNDAEKKREFAPQRERMRRRLIPLLFTIFHFFEAYREAHLKYIVENGYGLTRQPYTVNPIEAKIMSMYDDRTLLKVHEVFPLVISSFLRRLRPPTYVGTLEKTIRGYLKDKPADEVHVAALCIGGIRQVERFWEVKGYNTRRTAVDTWYSSITKDAVVEQQPEQKKKRGIMGLGRKKSTVALGKQAASDSQHGRGSWDGTAAQGTDNRANNYIFHTSLSAGMPMGSLPRDQLKTLLEDLPNLHQIWSPTAEALVLDRKIIERPADIKRNAQVMIELIREDGADEEDEWLYGTSAPDSVRPNLEAIAEDTLE</sequence>
<dbReference type="Proteomes" id="UP000182658">
    <property type="component" value="Unassembled WGS sequence"/>
</dbReference>
<dbReference type="PROSITE" id="PS50181">
    <property type="entry name" value="FBOX"/>
    <property type="match status" value="1"/>
</dbReference>